<organism evidence="1 2">
    <name type="scientific">Candidatus Opimibacter skivensis</name>
    <dbReference type="NCBI Taxonomy" id="2982028"/>
    <lineage>
        <taxon>Bacteria</taxon>
        <taxon>Pseudomonadati</taxon>
        <taxon>Bacteroidota</taxon>
        <taxon>Saprospiria</taxon>
        <taxon>Saprospirales</taxon>
        <taxon>Saprospiraceae</taxon>
        <taxon>Candidatus Opimibacter</taxon>
    </lineage>
</organism>
<reference evidence="1 2" key="1">
    <citation type="submission" date="2020-10" db="EMBL/GenBank/DDBJ databases">
        <title>Connecting structure to function with the recovery of over 1000 high-quality activated sludge metagenome-assembled genomes encoding full-length rRNA genes using long-read sequencing.</title>
        <authorList>
            <person name="Singleton C.M."/>
            <person name="Petriglieri F."/>
            <person name="Kristensen J.M."/>
            <person name="Kirkegaard R.H."/>
            <person name="Michaelsen T.Y."/>
            <person name="Andersen M.H."/>
            <person name="Karst S.M."/>
            <person name="Dueholm M.S."/>
            <person name="Nielsen P.H."/>
            <person name="Albertsen M."/>
        </authorList>
    </citation>
    <scope>NUCLEOTIDE SEQUENCE [LARGE SCALE GENOMIC DNA]</scope>
    <source>
        <strain evidence="1">Ribe_18-Q3-R11-54_MAXAC.273</strain>
    </source>
</reference>
<proteinExistence type="predicted"/>
<name>A0A9D7STR8_9BACT</name>
<dbReference type="Proteomes" id="UP000808337">
    <property type="component" value="Unassembled WGS sequence"/>
</dbReference>
<evidence type="ECO:0000313" key="1">
    <source>
        <dbReference type="EMBL" id="MBK9982141.1"/>
    </source>
</evidence>
<gene>
    <name evidence="1" type="ORF">IPP15_06890</name>
</gene>
<accession>A0A9D7STR8</accession>
<comment type="caution">
    <text evidence="1">The sequence shown here is derived from an EMBL/GenBank/DDBJ whole genome shotgun (WGS) entry which is preliminary data.</text>
</comment>
<sequence>MPVLRSCNAGAPDALSSDLVMSLQIPRNNCVDPMLVCITRSNHILLLIIQDLSPISPPPIQKMLQEKHLIPGSDHYGDKYAVFL</sequence>
<protein>
    <submittedName>
        <fullName evidence="1">Uncharacterized protein</fullName>
    </submittedName>
</protein>
<evidence type="ECO:0000313" key="2">
    <source>
        <dbReference type="Proteomes" id="UP000808337"/>
    </source>
</evidence>
<dbReference type="AlphaFoldDB" id="A0A9D7STR8"/>
<dbReference type="EMBL" id="JADKGY010000002">
    <property type="protein sequence ID" value="MBK9982141.1"/>
    <property type="molecule type" value="Genomic_DNA"/>
</dbReference>